<proteinExistence type="predicted"/>
<evidence type="ECO:0000313" key="4">
    <source>
        <dbReference type="Proteomes" id="UP000029737"/>
    </source>
</evidence>
<dbReference type="Proteomes" id="UP000029737">
    <property type="component" value="Unassembled WGS sequence"/>
</dbReference>
<organism evidence="2 5">
    <name type="scientific">Actinopolyspora erythraea</name>
    <dbReference type="NCBI Taxonomy" id="414996"/>
    <lineage>
        <taxon>Bacteria</taxon>
        <taxon>Bacillati</taxon>
        <taxon>Actinomycetota</taxon>
        <taxon>Actinomycetes</taxon>
        <taxon>Actinopolysporales</taxon>
        <taxon>Actinopolysporaceae</taxon>
        <taxon>Actinopolyspora</taxon>
    </lineage>
</organism>
<evidence type="ECO:0000256" key="1">
    <source>
        <dbReference type="SAM" id="MobiDB-lite"/>
    </source>
</evidence>
<accession>A0A099DAM1</accession>
<evidence type="ECO:0000313" key="2">
    <source>
        <dbReference type="EMBL" id="ASU80511.1"/>
    </source>
</evidence>
<dbReference type="AlphaFoldDB" id="A0A099DAM1"/>
<reference evidence="2 5" key="2">
    <citation type="submission" date="2017-08" db="EMBL/GenBank/DDBJ databases">
        <title>The complete genome sequence of moderately halophilic actinomycete Actinopolyspora erythraea YIM 90600, the producer of novel erythromycin, novel actinopolysporins A-C and tubercidin.</title>
        <authorList>
            <person name="Yin M."/>
            <person name="Tang S."/>
        </authorList>
    </citation>
    <scope>NUCLEOTIDE SEQUENCE [LARGE SCALE GENOMIC DNA]</scope>
    <source>
        <strain evidence="2 5">YIM 90600</strain>
    </source>
</reference>
<keyword evidence="4" id="KW-1185">Reference proteome</keyword>
<name>A0A099DAM1_9ACTN</name>
<feature type="region of interest" description="Disordered" evidence="1">
    <location>
        <begin position="1"/>
        <end position="20"/>
    </location>
</feature>
<evidence type="ECO:0000313" key="5">
    <source>
        <dbReference type="Proteomes" id="UP000215043"/>
    </source>
</evidence>
<dbReference type="eggNOG" id="ENOG5033PU0">
    <property type="taxonomic scope" value="Bacteria"/>
</dbReference>
<sequence length="223" mass="23705">MTDTTHTTGTADTPDTAQRAPRYSLVLPEGFIELPGGEPTEEKLRALASAVAVRFGLPEDTEIDQGLAGTAAMLMTLGASAEAGGAHYNAAAVFRSAQDERRPLMVVVSCFVFDSRRTTRHTAVAALEQYYGNQPGTEVEVVELPAGESVVTRTATPSSIEVGEEEVEVTNHAVTAWIPGPAVSEILGVSVTSNNTEDWADIVDLAQGVFETVEWLPDEDDAD</sequence>
<reference evidence="3 4" key="1">
    <citation type="journal article" date="2014" name="PLoS ONE">
        <title>Identification and Characterization of a New Erythromycin Biosynthetic Gene Cluster in Actinopolyspora erythraea YIM90600, a Novel Erythronolide-Producing Halophilic Actinomycete Isolated from Salt Field.</title>
        <authorList>
            <person name="Chen D."/>
            <person name="Feng J."/>
            <person name="Huang L."/>
            <person name="Zhang Q."/>
            <person name="Wu J."/>
            <person name="Zhu X."/>
            <person name="Duan Y."/>
            <person name="Xu Z."/>
        </authorList>
    </citation>
    <scope>NUCLEOTIDE SEQUENCE [LARGE SCALE GENOMIC DNA]</scope>
    <source>
        <strain evidence="3 4">YIM90600</strain>
    </source>
</reference>
<dbReference type="KEGG" id="aey:CDG81_22045"/>
<dbReference type="EMBL" id="JPMV01000009">
    <property type="protein sequence ID" value="KGI82817.1"/>
    <property type="molecule type" value="Genomic_DNA"/>
</dbReference>
<dbReference type="Proteomes" id="UP000215043">
    <property type="component" value="Chromosome"/>
</dbReference>
<feature type="compositionally biased region" description="Low complexity" evidence="1">
    <location>
        <begin position="1"/>
        <end position="16"/>
    </location>
</feature>
<dbReference type="HOGENOM" id="CLU_1238032_0_0_11"/>
<dbReference type="OrthoDB" id="3630047at2"/>
<dbReference type="RefSeq" id="WP_043569874.1">
    <property type="nucleotide sequence ID" value="NZ_CP022752.1"/>
</dbReference>
<dbReference type="EMBL" id="CP022752">
    <property type="protein sequence ID" value="ASU80511.1"/>
    <property type="molecule type" value="Genomic_DNA"/>
</dbReference>
<gene>
    <name evidence="2" type="ORF">CDG81_22045</name>
    <name evidence="3" type="ORF">IL38_02805</name>
</gene>
<protein>
    <submittedName>
        <fullName evidence="2">Uncharacterized protein</fullName>
    </submittedName>
</protein>
<evidence type="ECO:0000313" key="3">
    <source>
        <dbReference type="EMBL" id="KGI82817.1"/>
    </source>
</evidence>